<dbReference type="EMBL" id="UINC01005377">
    <property type="protein sequence ID" value="SVA20948.1"/>
    <property type="molecule type" value="Genomic_DNA"/>
</dbReference>
<gene>
    <name evidence="2" type="ORF">METZ01_LOCUS73802</name>
</gene>
<organism evidence="2">
    <name type="scientific">marine metagenome</name>
    <dbReference type="NCBI Taxonomy" id="408172"/>
    <lineage>
        <taxon>unclassified sequences</taxon>
        <taxon>metagenomes</taxon>
        <taxon>ecological metagenomes</taxon>
    </lineage>
</organism>
<dbReference type="InterPro" id="IPR013830">
    <property type="entry name" value="SGNH_hydro"/>
</dbReference>
<dbReference type="CDD" id="cd01822">
    <property type="entry name" value="Lysophospholipase_L1_like"/>
    <property type="match status" value="1"/>
</dbReference>
<feature type="domain" description="SGNH hydrolase-type esterase" evidence="1">
    <location>
        <begin position="48"/>
        <end position="209"/>
    </location>
</feature>
<sequence length="230" mass="25421">MVVWKNMNIRYVLTTRKNFNTFVPFIIWVLFLFVPTTLAGGSSPVILAFGDSLTAGFGVPDAQSYPARLQKIIIENGYPHQVVNGGVSGDTTAGGVRRIKWLMKHNPEIVILGLGANDGLRGLSLKEMESNLEQIIVICKEGGAKVLLTGMKVPPNYGEEYTVEFEKIYIRLAEKHKLSLVPFLLEGVAGRREYTQPDGIHPLGSGYEIVVQTIWKYLKPLMDAGSKTKA</sequence>
<evidence type="ECO:0000313" key="2">
    <source>
        <dbReference type="EMBL" id="SVA20948.1"/>
    </source>
</evidence>
<dbReference type="PROSITE" id="PS01098">
    <property type="entry name" value="LIPASE_GDSL_SER"/>
    <property type="match status" value="1"/>
</dbReference>
<dbReference type="InterPro" id="IPR036514">
    <property type="entry name" value="SGNH_hydro_sf"/>
</dbReference>
<dbReference type="GO" id="GO:0006629">
    <property type="term" value="P:lipid metabolic process"/>
    <property type="evidence" value="ECO:0007669"/>
    <property type="project" value="InterPro"/>
</dbReference>
<proteinExistence type="predicted"/>
<dbReference type="GO" id="GO:0004622">
    <property type="term" value="F:phosphatidylcholine lysophospholipase activity"/>
    <property type="evidence" value="ECO:0007669"/>
    <property type="project" value="TreeGrafter"/>
</dbReference>
<dbReference type="Pfam" id="PF13472">
    <property type="entry name" value="Lipase_GDSL_2"/>
    <property type="match status" value="1"/>
</dbReference>
<protein>
    <recommendedName>
        <fullName evidence="1">SGNH hydrolase-type esterase domain-containing protein</fullName>
    </recommendedName>
</protein>
<name>A0A381TZR6_9ZZZZ</name>
<dbReference type="Gene3D" id="3.40.50.1110">
    <property type="entry name" value="SGNH hydrolase"/>
    <property type="match status" value="1"/>
</dbReference>
<dbReference type="SUPFAM" id="SSF52266">
    <property type="entry name" value="SGNH hydrolase"/>
    <property type="match status" value="1"/>
</dbReference>
<dbReference type="PANTHER" id="PTHR30383:SF24">
    <property type="entry name" value="THIOESTERASE 1_PROTEASE 1_LYSOPHOSPHOLIPASE L1"/>
    <property type="match status" value="1"/>
</dbReference>
<dbReference type="PANTHER" id="PTHR30383">
    <property type="entry name" value="THIOESTERASE 1/PROTEASE 1/LYSOPHOSPHOLIPASE L1"/>
    <property type="match status" value="1"/>
</dbReference>
<reference evidence="2" key="1">
    <citation type="submission" date="2018-05" db="EMBL/GenBank/DDBJ databases">
        <authorList>
            <person name="Lanie J.A."/>
            <person name="Ng W.-L."/>
            <person name="Kazmierczak K.M."/>
            <person name="Andrzejewski T.M."/>
            <person name="Davidsen T.M."/>
            <person name="Wayne K.J."/>
            <person name="Tettelin H."/>
            <person name="Glass J.I."/>
            <person name="Rusch D."/>
            <person name="Podicherti R."/>
            <person name="Tsui H.-C.T."/>
            <person name="Winkler M.E."/>
        </authorList>
    </citation>
    <scope>NUCLEOTIDE SEQUENCE</scope>
</reference>
<accession>A0A381TZR6</accession>
<dbReference type="InterPro" id="IPR051532">
    <property type="entry name" value="Ester_Hydrolysis_Enzymes"/>
</dbReference>
<evidence type="ECO:0000259" key="1">
    <source>
        <dbReference type="Pfam" id="PF13472"/>
    </source>
</evidence>
<dbReference type="InterPro" id="IPR008265">
    <property type="entry name" value="Lipase_GDSL_AS"/>
</dbReference>
<dbReference type="AlphaFoldDB" id="A0A381TZR6"/>